<evidence type="ECO:0000256" key="1">
    <source>
        <dbReference type="SAM" id="Phobius"/>
    </source>
</evidence>
<keyword evidence="1" id="KW-0472">Membrane</keyword>
<reference evidence="3 4" key="2">
    <citation type="submission" date="2024-07" db="EMBL/GenBank/DDBJ databases">
        <authorList>
            <person name="Akdeniz Z."/>
        </authorList>
    </citation>
    <scope>NUCLEOTIDE SEQUENCE [LARGE SCALE GENOMIC DNA]</scope>
</reference>
<protein>
    <submittedName>
        <fullName evidence="3">Hypothetical_protein</fullName>
    </submittedName>
</protein>
<evidence type="ECO:0000313" key="4">
    <source>
        <dbReference type="Proteomes" id="UP001642409"/>
    </source>
</evidence>
<dbReference type="Proteomes" id="UP001642409">
    <property type="component" value="Unassembled WGS sequence"/>
</dbReference>
<evidence type="ECO:0000313" key="2">
    <source>
        <dbReference type="EMBL" id="CAI9945247.1"/>
    </source>
</evidence>
<dbReference type="AlphaFoldDB" id="A0AA86PW57"/>
<feature type="transmembrane region" description="Helical" evidence="1">
    <location>
        <begin position="41"/>
        <end position="62"/>
    </location>
</feature>
<name>A0AA86PW57_9EUKA</name>
<comment type="caution">
    <text evidence="2">The sequence shown here is derived from an EMBL/GenBank/DDBJ whole genome shotgun (WGS) entry which is preliminary data.</text>
</comment>
<dbReference type="EMBL" id="CAXDID020000217">
    <property type="protein sequence ID" value="CAL6057947.1"/>
    <property type="molecule type" value="Genomic_DNA"/>
</dbReference>
<proteinExistence type="predicted"/>
<evidence type="ECO:0000313" key="3">
    <source>
        <dbReference type="EMBL" id="CAL6057947.1"/>
    </source>
</evidence>
<accession>A0AA86PW57</accession>
<gene>
    <name evidence="2" type="ORF">HINF_LOCUS32892</name>
    <name evidence="3" type="ORF">HINF_LOCUS47837</name>
</gene>
<organism evidence="2">
    <name type="scientific">Hexamita inflata</name>
    <dbReference type="NCBI Taxonomy" id="28002"/>
    <lineage>
        <taxon>Eukaryota</taxon>
        <taxon>Metamonada</taxon>
        <taxon>Diplomonadida</taxon>
        <taxon>Hexamitidae</taxon>
        <taxon>Hexamitinae</taxon>
        <taxon>Hexamita</taxon>
    </lineage>
</organism>
<keyword evidence="4" id="KW-1185">Reference proteome</keyword>
<keyword evidence="1" id="KW-0812">Transmembrane</keyword>
<sequence length="123" mass="14032">MTYQLKADCISQCLNGLCQLAKSKSKQYQCQLNSSTSGQTFILVFLTPVFIMIFMTLVFSCCKKQKLAKHKKTNNVVVSQPEQSLEIYLPSPIFVVEYQTAQILPIDLCNQQQLQMPMMPIMK</sequence>
<keyword evidence="1" id="KW-1133">Transmembrane helix</keyword>
<dbReference type="EMBL" id="CATOUU010000742">
    <property type="protein sequence ID" value="CAI9945247.1"/>
    <property type="molecule type" value="Genomic_DNA"/>
</dbReference>
<reference evidence="2" key="1">
    <citation type="submission" date="2023-06" db="EMBL/GenBank/DDBJ databases">
        <authorList>
            <person name="Kurt Z."/>
        </authorList>
    </citation>
    <scope>NUCLEOTIDE SEQUENCE</scope>
</reference>